<feature type="transmembrane region" description="Helical" evidence="8">
    <location>
        <begin position="2134"/>
        <end position="2155"/>
    </location>
</feature>
<dbReference type="InterPro" id="IPR001296">
    <property type="entry name" value="Glyco_trans_1"/>
</dbReference>
<dbReference type="Gene3D" id="3.20.20.80">
    <property type="entry name" value="Glycosidases"/>
    <property type="match status" value="2"/>
</dbReference>
<dbReference type="InterPro" id="IPR058659">
    <property type="entry name" value="Mok11-13/Ags1-like_CBM"/>
</dbReference>
<dbReference type="Pfam" id="PF26127">
    <property type="entry name" value="12TM_Mok13"/>
    <property type="match status" value="2"/>
</dbReference>
<keyword evidence="4 11" id="KW-0808">Transferase</keyword>
<evidence type="ECO:0000256" key="5">
    <source>
        <dbReference type="ARBA" id="ARBA00023316"/>
    </source>
</evidence>
<dbReference type="Pfam" id="PF00534">
    <property type="entry name" value="Glycos_transf_1"/>
    <property type="match status" value="1"/>
</dbReference>
<feature type="transmembrane region" description="Helical" evidence="8">
    <location>
        <begin position="2000"/>
        <end position="2017"/>
    </location>
</feature>
<feature type="transmembrane region" description="Helical" evidence="8">
    <location>
        <begin position="2321"/>
        <end position="2341"/>
    </location>
</feature>
<dbReference type="InterPro" id="IPR058657">
    <property type="entry name" value="Mok11-13/Ags1-like_Ig"/>
</dbReference>
<protein>
    <recommendedName>
        <fullName evidence="2">alpha-1,3-glucan synthase</fullName>
        <ecNumber evidence="2">2.4.1.183</ecNumber>
    </recommendedName>
</protein>
<evidence type="ECO:0000256" key="7">
    <source>
        <dbReference type="SAM" id="MobiDB-lite"/>
    </source>
</evidence>
<reference evidence="11" key="1">
    <citation type="submission" date="2022-10" db="EMBL/GenBank/DDBJ databases">
        <title>Culturing micro-colonial fungi from biological soil crusts in the Mojave desert and describing Neophaeococcomyces mojavensis, and introducing the new genera and species Taxawa tesnikishii.</title>
        <authorList>
            <person name="Kurbessoian T."/>
            <person name="Stajich J.E."/>
        </authorList>
    </citation>
    <scope>NUCLEOTIDE SEQUENCE</scope>
    <source>
        <strain evidence="11">TK_1</strain>
    </source>
</reference>
<dbReference type="Pfam" id="PF08323">
    <property type="entry name" value="Glyco_transf_5"/>
    <property type="match status" value="1"/>
</dbReference>
<dbReference type="EC" id="2.4.1.183" evidence="2"/>
<keyword evidence="8" id="KW-0812">Transmembrane</keyword>
<dbReference type="GO" id="GO:0047657">
    <property type="term" value="F:alpha-1,3-glucan synthase activity"/>
    <property type="evidence" value="ECO:0007669"/>
    <property type="project" value="UniProtKB-EC"/>
</dbReference>
<keyword evidence="3 11" id="KW-0328">Glycosyltransferase</keyword>
<dbReference type="EMBL" id="JAPDRL010000165">
    <property type="protein sequence ID" value="KAJ9655509.1"/>
    <property type="molecule type" value="Genomic_DNA"/>
</dbReference>
<feature type="transmembrane region" description="Helical" evidence="8">
    <location>
        <begin position="2211"/>
        <end position="2231"/>
    </location>
</feature>
<feature type="transmembrane region" description="Helical" evidence="8">
    <location>
        <begin position="1062"/>
        <end position="1090"/>
    </location>
</feature>
<dbReference type="InterPro" id="IPR058658">
    <property type="entry name" value="Mok11-13/Ags1-like_Ig_2"/>
</dbReference>
<proteinExistence type="inferred from homology"/>
<organism evidence="11 12">
    <name type="scientific">Coniosporium apollinis</name>
    <dbReference type="NCBI Taxonomy" id="61459"/>
    <lineage>
        <taxon>Eukaryota</taxon>
        <taxon>Fungi</taxon>
        <taxon>Dikarya</taxon>
        <taxon>Ascomycota</taxon>
        <taxon>Pezizomycotina</taxon>
        <taxon>Dothideomycetes</taxon>
        <taxon>Dothideomycetes incertae sedis</taxon>
        <taxon>Coniosporium</taxon>
    </lineage>
</organism>
<evidence type="ECO:0000256" key="8">
    <source>
        <dbReference type="SAM" id="Phobius"/>
    </source>
</evidence>
<feature type="signal peptide" evidence="9">
    <location>
        <begin position="1"/>
        <end position="18"/>
    </location>
</feature>
<dbReference type="PROSITE" id="PS51257">
    <property type="entry name" value="PROKAR_LIPOPROTEIN"/>
    <property type="match status" value="1"/>
</dbReference>
<dbReference type="InterPro" id="IPR058654">
    <property type="entry name" value="Mok11-14/Ags1-like_TM"/>
</dbReference>
<feature type="transmembrane region" description="Helical" evidence="8">
    <location>
        <begin position="2275"/>
        <end position="2295"/>
    </location>
</feature>
<dbReference type="CDD" id="cd11323">
    <property type="entry name" value="AmyAc_AGS"/>
    <property type="match status" value="1"/>
</dbReference>
<evidence type="ECO:0000256" key="3">
    <source>
        <dbReference type="ARBA" id="ARBA00022676"/>
    </source>
</evidence>
<dbReference type="InterPro" id="IPR058655">
    <property type="entry name" value="Mok11-14/Ags1-like"/>
</dbReference>
<feature type="transmembrane region" description="Helical" evidence="8">
    <location>
        <begin position="2059"/>
        <end position="2079"/>
    </location>
</feature>
<dbReference type="Proteomes" id="UP001172684">
    <property type="component" value="Unassembled WGS sequence"/>
</dbReference>
<evidence type="ECO:0000256" key="2">
    <source>
        <dbReference type="ARBA" id="ARBA00012688"/>
    </source>
</evidence>
<feature type="compositionally biased region" description="Acidic residues" evidence="7">
    <location>
        <begin position="1722"/>
        <end position="1742"/>
    </location>
</feature>
<sequence>MRLLVASLLGLLAALVSCLKFDLDEIQYNLNENFTATNPLDYWGEWNGHNYTPSPQNWRFPFYTLFLDRFVNGDPSNDDINGTFFEHDVLGTQMRHGGDLVGLTDTLDYIQGMEIKCIYIAGLPFINFPWKSDQYSPLDLTLLDKHFGDIRSWRSAIDEIHRRGMMADLIGFEGFLNDTAPFDEKEYEAVLKSDRHYSDFAFGNTYKSTCQYPSFWNDSGFPVRAQDDANFSQLVGCYDSEFNQYGDAASFAAFPDWQRQLAKFASVQDRLREWIPSVREKIERFTCITIAQLDIDGFRFDKVGQVTVDAGAEFAANIRQCAQRFNKDNFFMPGEISGGNNFASIYFGRGRQPDQLPENSSVAVALNNTSDDKYFLRTGGKNAFDAAAFHYSIYRSLTQFLGLDGNLTATFDLPVNFVDAWNHMLLTNDFVNAFTGEFDPRHMYGTTNQDNFRWPMIAHGTEKMLLGQFVTTLQMPGIPILLWGEEQAFYITDSTANNYLFGRQAMSSSVAWQSHGCYRLGAEKYNNFPVDQGLNGCNDDSVSLDHRDPSHPVRNIIKHMYYLRRIFPILNDGYLLQSLSNQTHQIFLPGSNGTATEAGMWSVMRDKNTNVQALAGSPVWLIYQNENQTINYTFDCSSNETALISPFDEGTTVKNLLAPFEELDLRTSAFMLGVNGSVGFNGCLDSLQLGAWDFKAFVPKDQWVAPPPMTTKFLPGHDARIVSTVAADGQESIDIEIQFSQEMDCNSVTQNLLIDSTTEDRTAAQLDNTTVVCGIISNPDPPLYTAGITSAWSWKATLVSVSNGVHEITVQNATTADGTASLNSIDHFMIRNGQPDNPVVFPRVANYSREVLFKDSEGVISVSHKAAGADQWRYSLNWGSSWSNWTAYDGGNSTLPKQPWSGTKAQMWDGDHVILQYFSRKTGSSNYIQHGDANWASKPLRRFPHLFAHGPFNKFGIDTGIKNNFKLQSNNHWQFHLMTEWPSEIQVNVWGTNPDGQPDQTYVLGDIDDDSVLDRMPPDSSVKPTVNISALPPPPHLAYRMELNDADLRFKLVLVGSRLHQMLLFAILWTVPVLIATVSVWTYMGAFYGVKFNKIGILQKKDFRPLAFRHKFKKLDDDDKDGDARLRSGPLPGMSLRNLSTTAIPALAFEHKARRTVLIATVEYDIEDWAIKIKIGGLGVMAQLMGKNLAHQDLIWVVPCVGGIDYPVDQPAEPITVTILGSPYSVQVQYHRLRNITYVLLDAPVFRQQSKSDPYPPRMDDLDSAVYYSAWNACIAETIKRFPIDIYHINDYHGAAAPLYLLPDTIPCCLSLHNAEFQGLWPMRTPEERDEVCRVYNLDRSIVENNVQFGEVFNLLHAGASYLRLHQKGFGAVGVSDKYGPRSYARYPIFWGLKSIGKLPNPDPSDTDPWDKDAEANQVITVDPAYEASRGDLRRQAQEWAQLDVNPNAELFVFVGRWSSQKGVDLIADVFPAILEKHADVQLICIGPVIDLYGKFAALKLGVMMKKYPRRVFSKPEFTALPPCIFTGAEFALIPSRDEPFGLVAVEFGRKGALGVGARVGGLGQMPGWWFSVESITTKHLLHQLKSAIEEALASKTEVRAMMRARSAKQRFPVAKWVKDLETLQSTSIRIHWGEASRDKRGPRGASPSPDRRSGVLNRHCRDISSDRLSLYEEGSDGNGRSPSPVRSGISGGLHRSFSLGVRAGPGHQGSLRRHRRMSGIDESDQRDEREEEVTITQDEAEASMREEQRSQPIRQIDGHREDIWTPPQPHEVLLEQRGRSRSRNPRTPRISLFAAPEDEMAARSRSPAVRDSLLPSDIRRHRASSASALSLDHVTMGRKDYNLQKIDPTFSDTTGKYYEAFEDMLQKLDGKTSETDLVIEEYLVESEKAWFKRFREAKLGRSRDPSPAALLKRESSPYGRAYAQPADDSDDNESVGVGSVMDEFLLGQNYQRPSTFKRWLQTRIGDWPIYSLLLALGQILAANSYQITLLTSGQTAEKMYIIGAVYIITSCLWWILFRMMKPIYVLSVPFFFYGLAFFMVGVAPFLGAGAGRDWIRNVATGSYATASSSGSIFFALNFGDEGGAPIKSWVYRATIVNDLEKFLRISGEGPPVYFRRPKTFASNLCIIQGTQQLYVTALFYWGSTMTVATAAGYVEKNTLTSKPIMAAITMPIGALLWIIGLMLFTSLPSYYRQTPGKIPSFYHSLLRRKLILWFFVAVILQNYFLSAPYGRNWSYLWSSKYAPHWAVTLLVFAFFIGVWAGLLAVFARLSKAHSWILPIFAIGLGAPRWAQIWWGTSSFGLWLPWMPGGPVGSALAGRSLWLWLGVLDAVQGVGIGMLLLQTLTRIHIAVTLIAAQLLGSVVTLIATATAPDRNGPEDVFPDLSAGIVPAMSKPWFWIALACQLIIPVGFFKFFRKEQLSKP</sequence>
<dbReference type="Pfam" id="PF26111">
    <property type="entry name" value="Ig_Mok13"/>
    <property type="match status" value="1"/>
</dbReference>
<dbReference type="InterPro" id="IPR058656">
    <property type="entry name" value="Mok11-13/Ags1-like_GH"/>
</dbReference>
<dbReference type="SUPFAM" id="SSF51445">
    <property type="entry name" value="(Trans)glycosidases"/>
    <property type="match status" value="1"/>
</dbReference>
<accession>A0ABQ9NHS0</accession>
<evidence type="ECO:0000313" key="11">
    <source>
        <dbReference type="EMBL" id="KAJ9655509.1"/>
    </source>
</evidence>
<comment type="caution">
    <text evidence="11">The sequence shown here is derived from an EMBL/GenBank/DDBJ whole genome shotgun (WGS) entry which is preliminary data.</text>
</comment>
<feature type="region of interest" description="Disordered" evidence="7">
    <location>
        <begin position="1633"/>
        <end position="1752"/>
    </location>
</feature>
<dbReference type="InterPro" id="IPR006047">
    <property type="entry name" value="GH13_cat_dom"/>
</dbReference>
<dbReference type="Pfam" id="PF00128">
    <property type="entry name" value="Alpha-amylase"/>
    <property type="match status" value="1"/>
</dbReference>
<keyword evidence="8" id="KW-0472">Membrane</keyword>
<dbReference type="Pfam" id="PF26114">
    <property type="entry name" value="Ig_2_Mok13"/>
    <property type="match status" value="1"/>
</dbReference>
<evidence type="ECO:0000256" key="9">
    <source>
        <dbReference type="SAM" id="SignalP"/>
    </source>
</evidence>
<feature type="transmembrane region" description="Helical" evidence="8">
    <location>
        <begin position="2024"/>
        <end position="2047"/>
    </location>
</feature>
<keyword evidence="8" id="KW-1133">Transmembrane helix</keyword>
<comment type="similarity">
    <text evidence="1">Belongs to the glycosyltransferase group 1 family.</text>
</comment>
<evidence type="ECO:0000256" key="4">
    <source>
        <dbReference type="ARBA" id="ARBA00022679"/>
    </source>
</evidence>
<keyword evidence="12" id="KW-1185">Reference proteome</keyword>
<dbReference type="PANTHER" id="PTHR47182:SF2">
    <property type="entry name" value="CELL WALL ALPHA-1,3-GLUCAN SYNTHASE AGS1"/>
    <property type="match status" value="1"/>
</dbReference>
<comment type="catalytic activity">
    <reaction evidence="6">
        <text>[(1-&gt;3)-alpha-D-glucosyl](n) + UDP-alpha-D-glucose = [(1-&gt;3)-alpha-D-glucosyl](n+1) + UDP + H(+)</text>
        <dbReference type="Rhea" id="RHEA:19749"/>
        <dbReference type="Rhea" id="RHEA-COMP:11150"/>
        <dbReference type="Rhea" id="RHEA-COMP:11151"/>
        <dbReference type="ChEBI" id="CHEBI:15378"/>
        <dbReference type="ChEBI" id="CHEBI:28100"/>
        <dbReference type="ChEBI" id="CHEBI:58223"/>
        <dbReference type="ChEBI" id="CHEBI:58885"/>
        <dbReference type="EC" id="2.4.1.183"/>
    </reaction>
</comment>
<dbReference type="SMART" id="SM00642">
    <property type="entry name" value="Aamy"/>
    <property type="match status" value="1"/>
</dbReference>
<dbReference type="InterPro" id="IPR013534">
    <property type="entry name" value="Starch_synth_cat_dom"/>
</dbReference>
<feature type="transmembrane region" description="Helical" evidence="8">
    <location>
        <begin position="2396"/>
        <end position="2415"/>
    </location>
</feature>
<feature type="transmembrane region" description="Helical" evidence="8">
    <location>
        <begin position="2167"/>
        <end position="2191"/>
    </location>
</feature>
<feature type="compositionally biased region" description="Basic and acidic residues" evidence="7">
    <location>
        <begin position="1633"/>
        <end position="1642"/>
    </location>
</feature>
<dbReference type="CDD" id="cd03791">
    <property type="entry name" value="GT5_Glycogen_synthase_DULL1-like"/>
    <property type="match status" value="1"/>
</dbReference>
<evidence type="ECO:0000313" key="12">
    <source>
        <dbReference type="Proteomes" id="UP001172684"/>
    </source>
</evidence>
<keyword evidence="5" id="KW-0961">Cell wall biogenesis/degradation</keyword>
<name>A0ABQ9NHS0_9PEZI</name>
<dbReference type="Pfam" id="PF26108">
    <property type="entry name" value="GH_Mok13"/>
    <property type="match status" value="1"/>
</dbReference>
<gene>
    <name evidence="11" type="primary">ags1_2</name>
    <name evidence="11" type="ORF">H2201_008785</name>
</gene>
<dbReference type="Pfam" id="PF26122">
    <property type="entry name" value="CBM_Mok13"/>
    <property type="match status" value="1"/>
</dbReference>
<feature type="transmembrane region" description="Helical" evidence="8">
    <location>
        <begin position="2243"/>
        <end position="2268"/>
    </location>
</feature>
<dbReference type="Gene3D" id="3.40.50.2000">
    <property type="entry name" value="Glycogen Phosphorylase B"/>
    <property type="match status" value="2"/>
</dbReference>
<feature type="domain" description="Glycosyl hydrolase family 13 catalytic" evidence="10">
    <location>
        <begin position="64"/>
        <end position="513"/>
    </location>
</feature>
<keyword evidence="9" id="KW-0732">Signal</keyword>
<evidence type="ECO:0000259" key="10">
    <source>
        <dbReference type="SMART" id="SM00642"/>
    </source>
</evidence>
<feature type="transmembrane region" description="Helical" evidence="8">
    <location>
        <begin position="2348"/>
        <end position="2371"/>
    </location>
</feature>
<feature type="compositionally biased region" description="Basic and acidic residues" evidence="7">
    <location>
        <begin position="1650"/>
        <end position="1666"/>
    </location>
</feature>
<dbReference type="InterPro" id="IPR017853">
    <property type="entry name" value="GH"/>
</dbReference>
<feature type="chain" id="PRO_5045518270" description="alpha-1,3-glucan synthase" evidence="9">
    <location>
        <begin position="19"/>
        <end position="2423"/>
    </location>
</feature>
<dbReference type="SUPFAM" id="SSF53756">
    <property type="entry name" value="UDP-Glycosyltransferase/glycogen phosphorylase"/>
    <property type="match status" value="1"/>
</dbReference>
<evidence type="ECO:0000256" key="1">
    <source>
        <dbReference type="ARBA" id="ARBA00006122"/>
    </source>
</evidence>
<feature type="transmembrane region" description="Helical" evidence="8">
    <location>
        <begin position="1968"/>
        <end position="1988"/>
    </location>
</feature>
<dbReference type="PANTHER" id="PTHR47182">
    <property type="entry name" value="CELL WALL ALPHA-1,3-GLUCAN SYNTHASE AGS1-RELATED"/>
    <property type="match status" value="1"/>
</dbReference>
<evidence type="ECO:0000256" key="6">
    <source>
        <dbReference type="ARBA" id="ARBA00048960"/>
    </source>
</evidence>